<organism evidence="12">
    <name type="scientific">Candidatus Kentrum sp. SD</name>
    <dbReference type="NCBI Taxonomy" id="2126332"/>
    <lineage>
        <taxon>Bacteria</taxon>
        <taxon>Pseudomonadati</taxon>
        <taxon>Pseudomonadota</taxon>
        <taxon>Gammaproteobacteria</taxon>
        <taxon>Candidatus Kentrum</taxon>
    </lineage>
</organism>
<keyword evidence="12" id="KW-0449">Lipoprotein</keyword>
<evidence type="ECO:0000256" key="2">
    <source>
        <dbReference type="ARBA" id="ARBA00010065"/>
    </source>
</evidence>
<keyword evidence="4 9" id="KW-0808">Transferase</keyword>
<protein>
    <recommendedName>
        <fullName evidence="9">Apolipoprotein N-acyltransferase</fullName>
        <shortName evidence="9">ALP N-acyltransferase</shortName>
        <ecNumber evidence="9">2.3.1.269</ecNumber>
    </recommendedName>
</protein>
<evidence type="ECO:0000256" key="5">
    <source>
        <dbReference type="ARBA" id="ARBA00022692"/>
    </source>
</evidence>
<accession>A0A450Y4E4</accession>
<dbReference type="GO" id="GO:0042158">
    <property type="term" value="P:lipoprotein biosynthetic process"/>
    <property type="evidence" value="ECO:0007669"/>
    <property type="project" value="UniProtKB-UniRule"/>
</dbReference>
<evidence type="ECO:0000256" key="10">
    <source>
        <dbReference type="SAM" id="MobiDB-lite"/>
    </source>
</evidence>
<comment type="pathway">
    <text evidence="9">Protein modification; lipoprotein biosynthesis (N-acyl transfer).</text>
</comment>
<evidence type="ECO:0000256" key="1">
    <source>
        <dbReference type="ARBA" id="ARBA00004651"/>
    </source>
</evidence>
<comment type="similarity">
    <text evidence="2 9">Belongs to the CN hydrolase family. Apolipoprotein N-acyltransferase subfamily.</text>
</comment>
<dbReference type="SUPFAM" id="SSF56317">
    <property type="entry name" value="Carbon-nitrogen hydrolase"/>
    <property type="match status" value="1"/>
</dbReference>
<evidence type="ECO:0000256" key="7">
    <source>
        <dbReference type="ARBA" id="ARBA00023136"/>
    </source>
</evidence>
<feature type="transmembrane region" description="Helical" evidence="9">
    <location>
        <begin position="129"/>
        <end position="147"/>
    </location>
</feature>
<evidence type="ECO:0000256" key="6">
    <source>
        <dbReference type="ARBA" id="ARBA00022989"/>
    </source>
</evidence>
<dbReference type="PROSITE" id="PS50263">
    <property type="entry name" value="CN_HYDROLASE"/>
    <property type="match status" value="1"/>
</dbReference>
<feature type="region of interest" description="Disordered" evidence="10">
    <location>
        <begin position="1"/>
        <end position="30"/>
    </location>
</feature>
<evidence type="ECO:0000256" key="4">
    <source>
        <dbReference type="ARBA" id="ARBA00022679"/>
    </source>
</evidence>
<comment type="function">
    <text evidence="9">Catalyzes the phospholipid dependent N-acylation of the N-terminal cysteine of apolipoprotein, the last step in lipoprotein maturation.</text>
</comment>
<comment type="catalytic activity">
    <reaction evidence="9">
        <text>N-terminal S-1,2-diacyl-sn-glyceryl-L-cysteinyl-[lipoprotein] + a glycerophospholipid = N-acyl-S-1,2-diacyl-sn-glyceryl-L-cysteinyl-[lipoprotein] + a 2-acyl-sn-glycero-3-phospholipid + H(+)</text>
        <dbReference type="Rhea" id="RHEA:48228"/>
        <dbReference type="Rhea" id="RHEA-COMP:14681"/>
        <dbReference type="Rhea" id="RHEA-COMP:14684"/>
        <dbReference type="ChEBI" id="CHEBI:15378"/>
        <dbReference type="ChEBI" id="CHEBI:136912"/>
        <dbReference type="ChEBI" id="CHEBI:140656"/>
        <dbReference type="ChEBI" id="CHEBI:140657"/>
        <dbReference type="ChEBI" id="CHEBI:140660"/>
        <dbReference type="EC" id="2.3.1.269"/>
    </reaction>
</comment>
<dbReference type="InterPro" id="IPR036526">
    <property type="entry name" value="C-N_Hydrolase_sf"/>
</dbReference>
<sequence>MFRKNKNSEKTGARARNTPIGTRREALTNEEHSRTRSVRIYVQTYQSWRKTVFDSTTQPNNPVMHDGFSVGKRIVRSRIGLAMGDVVALAAGFLMPFAFAPFGFYGLTIVALALLFQVLLVASAGRGFWRGWIFGLAMFGTGVFWIHESFRFAAVSLPLALLLTGGLIGILAIYPALFGFFAALWSRRFAMPSGSAPTPASGRLLSISLGALLVFPAGWTLLEWMRGWFLTGFPWLQVGYAHGDSPLAGLAPLLGVYGVGWAVALSAGLLLVAFRLVMENRNLATKARIIGLSSLLALGGGIWGGSSWLDQGAWSTPTGAPIGVALIQGNIPQDEKWLPALRQPTLERYLSLTRREAGRDLVVWPETALPGSYHHFTDFIAILRREARFHHMNILFGVPTLEGKSQRHFNSIAAITDMGEVLFYHKKHLVPFGEYLPMAGILRGILDFLKIPMSDFSAGPAGQLPFSVAGQSIGASVCYEASFGENIIASLSRATLLVNVSNEAWFGDSRGPHQNLQMARMRALESERYLLRATNTGISAIIDPQGRIVGRAPQFQLSVLTGTVTGMRGVTPYARYGNWIIVSGALLVLMIGIVIGAFALLKSKR</sequence>
<keyword evidence="6 9" id="KW-1133">Transmembrane helix</keyword>
<dbReference type="GO" id="GO:0016410">
    <property type="term" value="F:N-acyltransferase activity"/>
    <property type="evidence" value="ECO:0007669"/>
    <property type="project" value="UniProtKB-UniRule"/>
</dbReference>
<dbReference type="InterPro" id="IPR003010">
    <property type="entry name" value="C-N_Hydrolase"/>
</dbReference>
<dbReference type="EMBL" id="CAADFR010000001">
    <property type="protein sequence ID" value="VFK36421.1"/>
    <property type="molecule type" value="Genomic_DNA"/>
</dbReference>
<dbReference type="UniPathway" id="UPA00666"/>
<feature type="transmembrane region" description="Helical" evidence="9">
    <location>
        <begin position="576"/>
        <end position="601"/>
    </location>
</feature>
<evidence type="ECO:0000259" key="11">
    <source>
        <dbReference type="PROSITE" id="PS50263"/>
    </source>
</evidence>
<keyword evidence="3 9" id="KW-1003">Cell membrane</keyword>
<dbReference type="EMBL" id="CAADFU010000001">
    <property type="protein sequence ID" value="VFK38692.1"/>
    <property type="molecule type" value="Genomic_DNA"/>
</dbReference>
<comment type="subcellular location">
    <subcellularLocation>
        <location evidence="1 9">Cell membrane</location>
        <topology evidence="1 9">Multi-pass membrane protein</topology>
    </subcellularLocation>
</comment>
<feature type="transmembrane region" description="Helical" evidence="9">
    <location>
        <begin position="79"/>
        <end position="98"/>
    </location>
</feature>
<dbReference type="Pfam" id="PF20154">
    <property type="entry name" value="LNT_N"/>
    <property type="match status" value="1"/>
</dbReference>
<dbReference type="EC" id="2.3.1.269" evidence="9"/>
<dbReference type="GO" id="GO:0005886">
    <property type="term" value="C:plasma membrane"/>
    <property type="evidence" value="ECO:0007669"/>
    <property type="project" value="UniProtKB-SubCell"/>
</dbReference>
<evidence type="ECO:0000313" key="12">
    <source>
        <dbReference type="EMBL" id="VFK36421.1"/>
    </source>
</evidence>
<dbReference type="InterPro" id="IPR045378">
    <property type="entry name" value="LNT_N"/>
</dbReference>
<dbReference type="Gene3D" id="3.60.110.10">
    <property type="entry name" value="Carbon-nitrogen hydrolase"/>
    <property type="match status" value="1"/>
</dbReference>
<evidence type="ECO:0000313" key="13">
    <source>
        <dbReference type="EMBL" id="VFK38692.1"/>
    </source>
</evidence>
<feature type="transmembrane region" description="Helical" evidence="9">
    <location>
        <begin position="104"/>
        <end position="122"/>
    </location>
</feature>
<dbReference type="HAMAP" id="MF_01148">
    <property type="entry name" value="Lnt"/>
    <property type="match status" value="1"/>
</dbReference>
<gene>
    <name evidence="9" type="primary">lnt</name>
    <name evidence="13" type="ORF">BECKSD772E_GA0070983_100182</name>
    <name evidence="12" type="ORF">BECKSD772F_GA0070984_100183</name>
</gene>
<proteinExistence type="inferred from homology"/>
<feature type="domain" description="CN hydrolase" evidence="11">
    <location>
        <begin position="327"/>
        <end position="566"/>
    </location>
</feature>
<dbReference type="CDD" id="cd07571">
    <property type="entry name" value="ALP_N-acyl_transferase"/>
    <property type="match status" value="1"/>
</dbReference>
<dbReference type="NCBIfam" id="TIGR00546">
    <property type="entry name" value="lnt"/>
    <property type="match status" value="1"/>
</dbReference>
<dbReference type="PANTHER" id="PTHR38686:SF1">
    <property type="entry name" value="APOLIPOPROTEIN N-ACYLTRANSFERASE"/>
    <property type="match status" value="1"/>
</dbReference>
<keyword evidence="5 9" id="KW-0812">Transmembrane</keyword>
<dbReference type="AlphaFoldDB" id="A0A450Y4E4"/>
<dbReference type="InterPro" id="IPR004563">
    <property type="entry name" value="Apolipo_AcylTrfase"/>
</dbReference>
<dbReference type="Pfam" id="PF00795">
    <property type="entry name" value="CN_hydrolase"/>
    <property type="match status" value="1"/>
</dbReference>
<keyword evidence="7 9" id="KW-0472">Membrane</keyword>
<feature type="transmembrane region" description="Helical" evidence="9">
    <location>
        <begin position="289"/>
        <end position="309"/>
    </location>
</feature>
<feature type="compositionally biased region" description="Basic and acidic residues" evidence="10">
    <location>
        <begin position="1"/>
        <end position="12"/>
    </location>
</feature>
<evidence type="ECO:0000256" key="9">
    <source>
        <dbReference type="HAMAP-Rule" id="MF_01148"/>
    </source>
</evidence>
<reference evidence="12" key="1">
    <citation type="submission" date="2019-02" db="EMBL/GenBank/DDBJ databases">
        <authorList>
            <person name="Gruber-Vodicka R. H."/>
            <person name="Seah K. B. B."/>
        </authorList>
    </citation>
    <scope>NUCLEOTIDE SEQUENCE</scope>
    <source>
        <strain evidence="13">BECK_S1320</strain>
        <strain evidence="12">BECK_S1321</strain>
    </source>
</reference>
<evidence type="ECO:0000256" key="8">
    <source>
        <dbReference type="ARBA" id="ARBA00023315"/>
    </source>
</evidence>
<feature type="transmembrane region" description="Helical" evidence="9">
    <location>
        <begin position="159"/>
        <end position="184"/>
    </location>
</feature>
<name>A0A450Y4E4_9GAMM</name>
<evidence type="ECO:0000256" key="3">
    <source>
        <dbReference type="ARBA" id="ARBA00022475"/>
    </source>
</evidence>
<feature type="transmembrane region" description="Helical" evidence="9">
    <location>
        <begin position="204"/>
        <end position="222"/>
    </location>
</feature>
<feature type="transmembrane region" description="Helical" evidence="9">
    <location>
        <begin position="254"/>
        <end position="277"/>
    </location>
</feature>
<dbReference type="PANTHER" id="PTHR38686">
    <property type="entry name" value="APOLIPOPROTEIN N-ACYLTRANSFERASE"/>
    <property type="match status" value="1"/>
</dbReference>
<keyword evidence="8 9" id="KW-0012">Acyltransferase</keyword>